<dbReference type="PANTHER" id="PTHR46015">
    <property type="entry name" value="ZGC:172121"/>
    <property type="match status" value="1"/>
</dbReference>
<evidence type="ECO:0000256" key="5">
    <source>
        <dbReference type="PROSITE-ProRule" id="PRU00333"/>
    </source>
</evidence>
<dbReference type="GO" id="GO:0032259">
    <property type="term" value="P:methylation"/>
    <property type="evidence" value="ECO:0007669"/>
    <property type="project" value="UniProtKB-KW"/>
</dbReference>
<evidence type="ECO:0000256" key="4">
    <source>
        <dbReference type="ARBA" id="ARBA00022833"/>
    </source>
</evidence>
<dbReference type="EMBL" id="QVQW01000016">
    <property type="protein sequence ID" value="RKU46058.1"/>
    <property type="molecule type" value="Genomic_DNA"/>
</dbReference>
<evidence type="ECO:0000259" key="6">
    <source>
        <dbReference type="PROSITE" id="PS50970"/>
    </source>
</evidence>
<name>A0A420YDT9_9PEZI</name>
<feature type="domain" description="Hcy-binding" evidence="6">
    <location>
        <begin position="1"/>
        <end position="351"/>
    </location>
</feature>
<accession>A0A420YDT9</accession>
<proteinExistence type="predicted"/>
<keyword evidence="2 5" id="KW-0808">Transferase</keyword>
<dbReference type="GO" id="GO:0009086">
    <property type="term" value="P:methionine biosynthetic process"/>
    <property type="evidence" value="ECO:0007669"/>
    <property type="project" value="TreeGrafter"/>
</dbReference>
<organism evidence="7 8">
    <name type="scientific">Coniochaeta pulveracea</name>
    <dbReference type="NCBI Taxonomy" id="177199"/>
    <lineage>
        <taxon>Eukaryota</taxon>
        <taxon>Fungi</taxon>
        <taxon>Dikarya</taxon>
        <taxon>Ascomycota</taxon>
        <taxon>Pezizomycotina</taxon>
        <taxon>Sordariomycetes</taxon>
        <taxon>Sordariomycetidae</taxon>
        <taxon>Coniochaetales</taxon>
        <taxon>Coniochaetaceae</taxon>
        <taxon>Coniochaeta</taxon>
    </lineage>
</organism>
<dbReference type="Pfam" id="PF02574">
    <property type="entry name" value="S-methyl_trans"/>
    <property type="match status" value="1"/>
</dbReference>
<evidence type="ECO:0000313" key="8">
    <source>
        <dbReference type="Proteomes" id="UP000275385"/>
    </source>
</evidence>
<dbReference type="STRING" id="177199.A0A420YDT9"/>
<dbReference type="InterPro" id="IPR051486">
    <property type="entry name" value="Hcy_S-methyltransferase"/>
</dbReference>
<keyword evidence="3 5" id="KW-0479">Metal-binding</keyword>
<evidence type="ECO:0000256" key="1">
    <source>
        <dbReference type="ARBA" id="ARBA00022603"/>
    </source>
</evidence>
<keyword evidence="8" id="KW-1185">Reference proteome</keyword>
<feature type="binding site" evidence="5">
    <location>
        <position position="247"/>
    </location>
    <ligand>
        <name>Zn(2+)</name>
        <dbReference type="ChEBI" id="CHEBI:29105"/>
    </ligand>
</feature>
<dbReference type="PANTHER" id="PTHR46015:SF1">
    <property type="entry name" value="HOMOCYSTEINE S-METHYLTRANSFERASE-LIKE ISOFORM 1"/>
    <property type="match status" value="1"/>
</dbReference>
<dbReference type="InterPro" id="IPR003726">
    <property type="entry name" value="HCY_dom"/>
</dbReference>
<dbReference type="PROSITE" id="PS50970">
    <property type="entry name" value="HCY"/>
    <property type="match status" value="1"/>
</dbReference>
<dbReference type="GO" id="GO:0033528">
    <property type="term" value="P:S-methylmethionine cycle"/>
    <property type="evidence" value="ECO:0007669"/>
    <property type="project" value="TreeGrafter"/>
</dbReference>
<dbReference type="GO" id="GO:0046872">
    <property type="term" value="F:metal ion binding"/>
    <property type="evidence" value="ECO:0007669"/>
    <property type="project" value="UniProtKB-KW"/>
</dbReference>
<protein>
    <recommendedName>
        <fullName evidence="6">Hcy-binding domain-containing protein</fullName>
    </recommendedName>
</protein>
<feature type="binding site" evidence="5">
    <location>
        <position position="336"/>
    </location>
    <ligand>
        <name>Zn(2+)</name>
        <dbReference type="ChEBI" id="CHEBI:29105"/>
    </ligand>
</feature>
<keyword evidence="4 5" id="KW-0862">Zinc</keyword>
<dbReference type="AlphaFoldDB" id="A0A420YDT9"/>
<evidence type="ECO:0000256" key="3">
    <source>
        <dbReference type="ARBA" id="ARBA00022723"/>
    </source>
</evidence>
<dbReference type="SUPFAM" id="SSF82282">
    <property type="entry name" value="Homocysteine S-methyltransferase"/>
    <property type="match status" value="1"/>
</dbReference>
<evidence type="ECO:0000313" key="7">
    <source>
        <dbReference type="EMBL" id="RKU46058.1"/>
    </source>
</evidence>
<keyword evidence="1 5" id="KW-0489">Methyltransferase</keyword>
<dbReference type="Proteomes" id="UP000275385">
    <property type="component" value="Unassembled WGS sequence"/>
</dbReference>
<dbReference type="InterPro" id="IPR036589">
    <property type="entry name" value="HCY_dom_sf"/>
</dbReference>
<sequence>MDTSTPIFILDGGLGTLLEDKYNIKFNSAETPLWSSHLLVTDQSTLAKGHRDFVAGGADVISTATYQTSIDGFANTCTPDWPNGVPVSHIGSFLKDAVRLASDAAQAKDGGKKVALALGPYGATMVPSQEYSGQYDQEHSSPDVLKAWHLQRLSVFTAIPRVWSDVAYIAFETIPRHDEIIAIRKTMEESKRQGLVPVSTRFSISCVFPGDEKLMALPDGTPVEDAVCSMLSKVVSTAIPWMIGINCTKVSKLPALVNRFEEVVQRMLSTGEIEDLPALVLYPDGTNGEVYNTTTQQWELPAGKDAPKSSWESQLAGVVKSTQARVKWPCIVVGGCCKASPEDISRLRAILLPSSNK</sequence>
<evidence type="ECO:0000256" key="2">
    <source>
        <dbReference type="ARBA" id="ARBA00022679"/>
    </source>
</evidence>
<dbReference type="OrthoDB" id="261426at2759"/>
<dbReference type="Gene3D" id="3.20.20.330">
    <property type="entry name" value="Homocysteine-binding-like domain"/>
    <property type="match status" value="1"/>
</dbReference>
<gene>
    <name evidence="7" type="ORF">DL546_002957</name>
</gene>
<dbReference type="GO" id="GO:0008898">
    <property type="term" value="F:S-adenosylmethionine-homocysteine S-methyltransferase activity"/>
    <property type="evidence" value="ECO:0007669"/>
    <property type="project" value="TreeGrafter"/>
</dbReference>
<comment type="cofactor">
    <cofactor evidence="5">
        <name>Zn(2+)</name>
        <dbReference type="ChEBI" id="CHEBI:29105"/>
    </cofactor>
</comment>
<feature type="binding site" evidence="5">
    <location>
        <position position="337"/>
    </location>
    <ligand>
        <name>Zn(2+)</name>
        <dbReference type="ChEBI" id="CHEBI:29105"/>
    </ligand>
</feature>
<reference evidence="7 8" key="1">
    <citation type="submission" date="2018-08" db="EMBL/GenBank/DDBJ databases">
        <title>Draft genome of the lignicolous fungus Coniochaeta pulveracea.</title>
        <authorList>
            <person name="Borstlap C.J."/>
            <person name="De Witt R.N."/>
            <person name="Botha A."/>
            <person name="Volschenk H."/>
        </authorList>
    </citation>
    <scope>NUCLEOTIDE SEQUENCE [LARGE SCALE GENOMIC DNA]</scope>
    <source>
        <strain evidence="7 8">CAB683</strain>
    </source>
</reference>
<comment type="caution">
    <text evidence="7">The sequence shown here is derived from an EMBL/GenBank/DDBJ whole genome shotgun (WGS) entry which is preliminary data.</text>
</comment>